<name>A0A1V3NGC7_9GAMM</name>
<organism evidence="2 3">
    <name type="scientific">Thioalkalivibrio denitrificans</name>
    <dbReference type="NCBI Taxonomy" id="108003"/>
    <lineage>
        <taxon>Bacteria</taxon>
        <taxon>Pseudomonadati</taxon>
        <taxon>Pseudomonadota</taxon>
        <taxon>Gammaproteobacteria</taxon>
        <taxon>Chromatiales</taxon>
        <taxon>Ectothiorhodospiraceae</taxon>
        <taxon>Thioalkalivibrio</taxon>
    </lineage>
</organism>
<dbReference type="InterPro" id="IPR050194">
    <property type="entry name" value="Glycosyltransferase_grp1"/>
</dbReference>
<dbReference type="Gene3D" id="3.40.50.2000">
    <property type="entry name" value="Glycogen Phosphorylase B"/>
    <property type="match status" value="2"/>
</dbReference>
<evidence type="ECO:0000313" key="2">
    <source>
        <dbReference type="EMBL" id="OOG24054.1"/>
    </source>
</evidence>
<reference evidence="2 3" key="1">
    <citation type="submission" date="2017-02" db="EMBL/GenBank/DDBJ databases">
        <title>Genomic diversity within the haloalkaliphilic genus Thioalkalivibrio.</title>
        <authorList>
            <person name="Ahn A.-C."/>
            <person name="Meier-Kolthoff J."/>
            <person name="Overmars L."/>
            <person name="Richter M."/>
            <person name="Woyke T."/>
            <person name="Sorokin D.Y."/>
            <person name="Muyzer G."/>
        </authorList>
    </citation>
    <scope>NUCLEOTIDE SEQUENCE [LARGE SCALE GENOMIC DNA]</scope>
    <source>
        <strain evidence="2 3">ALJD</strain>
    </source>
</reference>
<dbReference type="PANTHER" id="PTHR45947">
    <property type="entry name" value="SULFOQUINOVOSYL TRANSFERASE SQD2"/>
    <property type="match status" value="1"/>
</dbReference>
<sequence length="401" mass="44238">MNRSMTLVPEPTGAAINGGRRRLHVAVVTETWPPEVNGVAMTIHRMVDGLRTHHDVSLIRIRQGNTDTGITLDGVDTLLLRGMPLPRYSELRMGLPCTGLLKRRWRRERPDVVHIVTEGPLGWSAVLAARALNIPVVSDFHTNFHQYTAHYGLGLLMPVALRYLRALHNRTRLTLVPTRALAVELECQGFLRLEVLERGIDTDLFHPRHRRADLREAWGAGVDDPVMLMVSRVAPEKNLPLALRAYERAREQVPGVRMVVVGDGPARKAFATAHPDVHFAGMQTGAPLAEHYASADIFLFPSLSETFGNVTLEAMASGLAVVAFDYAAAREHIVDGRNGRTVACSDDDSFIRAATELAAGRAQAARLAAAARTTTLELDWSRICRRYEDILHEMCPEPAGG</sequence>
<dbReference type="CDD" id="cd03814">
    <property type="entry name" value="GT4-like"/>
    <property type="match status" value="1"/>
</dbReference>
<evidence type="ECO:0000259" key="1">
    <source>
        <dbReference type="Pfam" id="PF13439"/>
    </source>
</evidence>
<evidence type="ECO:0000313" key="3">
    <source>
        <dbReference type="Proteomes" id="UP000189462"/>
    </source>
</evidence>
<dbReference type="Proteomes" id="UP000189462">
    <property type="component" value="Unassembled WGS sequence"/>
</dbReference>
<gene>
    <name evidence="2" type="ORF">B1C78_09565</name>
</gene>
<keyword evidence="2" id="KW-0378">Hydrolase</keyword>
<dbReference type="Pfam" id="PF13692">
    <property type="entry name" value="Glyco_trans_1_4"/>
    <property type="match status" value="1"/>
</dbReference>
<comment type="caution">
    <text evidence="2">The sequence shown here is derived from an EMBL/GenBank/DDBJ whole genome shotgun (WGS) entry which is preliminary data.</text>
</comment>
<dbReference type="EMBL" id="MVBK01000052">
    <property type="protein sequence ID" value="OOG24054.1"/>
    <property type="molecule type" value="Genomic_DNA"/>
</dbReference>
<dbReference type="SUPFAM" id="SSF53756">
    <property type="entry name" value="UDP-Glycosyltransferase/glycogen phosphorylase"/>
    <property type="match status" value="1"/>
</dbReference>
<dbReference type="GO" id="GO:0016757">
    <property type="term" value="F:glycosyltransferase activity"/>
    <property type="evidence" value="ECO:0007669"/>
    <property type="project" value="TreeGrafter"/>
</dbReference>
<dbReference type="GO" id="GO:0016787">
    <property type="term" value="F:hydrolase activity"/>
    <property type="evidence" value="ECO:0007669"/>
    <property type="project" value="UniProtKB-KW"/>
</dbReference>
<dbReference type="AlphaFoldDB" id="A0A1V3NGC7"/>
<proteinExistence type="predicted"/>
<accession>A0A1V3NGC7</accession>
<feature type="domain" description="Glycosyltransferase subfamily 4-like N-terminal" evidence="1">
    <location>
        <begin position="36"/>
        <end position="203"/>
    </location>
</feature>
<dbReference type="OrthoDB" id="9802525at2"/>
<dbReference type="Pfam" id="PF13439">
    <property type="entry name" value="Glyco_transf_4"/>
    <property type="match status" value="1"/>
</dbReference>
<protein>
    <submittedName>
        <fullName evidence="2">Glycoside hydrolase</fullName>
    </submittedName>
</protein>
<dbReference type="PANTHER" id="PTHR45947:SF3">
    <property type="entry name" value="SULFOQUINOVOSYL TRANSFERASE SQD2"/>
    <property type="match status" value="1"/>
</dbReference>
<dbReference type="STRING" id="108003.B1C78_09565"/>
<keyword evidence="3" id="KW-1185">Reference proteome</keyword>
<dbReference type="InterPro" id="IPR028098">
    <property type="entry name" value="Glyco_trans_4-like_N"/>
</dbReference>